<sequence length="391" mass="44222">MEETKPKTNVEHLFREARAKDSYLKICAPMVRYSKLEFRNLVRSYGTDLTFTSMIMADSFCQSEKARLNEFTTNRDDTPVIAQFAAKNAVDFLSATEMTFPYVDGVDLNCGCPQRWAMQDGYGSALLRTPELIADMLSTVRRNLPSTFSVSVKVRLLQKSLSATIDMCRQLEACGITFITVHGRTPAQKTNIPVNQEALKEIKSSLGIPVVANGDIFSLQDADAMHCKTNCDGVMSARGILSNPAMYAGFERTPLECIQRWLNITAQADTDITYQAMHHHLTFMAESLLTKEQRIVFNNLTKDKGRVYDFFREHFQLESQPCSHPSKLVCTFDDETYRRRAPQRRKANVESYSSEERDGAYFNSMVDVQDGDEIVEGVDFMDGSLFGNDEI</sequence>
<name>Q0IFC6_AEDAE</name>
<evidence type="ECO:0000256" key="8">
    <source>
        <dbReference type="ARBA" id="ARBA00023027"/>
    </source>
</evidence>
<proteinExistence type="predicted"/>
<dbReference type="EMBL" id="CH477364">
    <property type="protein sequence ID" value="EAT42566.1"/>
    <property type="molecule type" value="Genomic_DNA"/>
</dbReference>
<dbReference type="STRING" id="7159.Q0IFC6"/>
<evidence type="ECO:0000256" key="4">
    <source>
        <dbReference type="ARBA" id="ARBA00022664"/>
    </source>
</evidence>
<keyword evidence="3" id="KW-0288">FMN</keyword>
<evidence type="ECO:0000313" key="13">
    <source>
        <dbReference type="Proteomes" id="UP000682892"/>
    </source>
</evidence>
<keyword evidence="8" id="KW-0520">NAD</keyword>
<evidence type="ECO:0000256" key="9">
    <source>
        <dbReference type="ARBA" id="ARBA00071722"/>
    </source>
</evidence>
<feature type="domain" description="DUS-like FMN-binding" evidence="11">
    <location>
        <begin position="27"/>
        <end position="301"/>
    </location>
</feature>
<evidence type="ECO:0000256" key="7">
    <source>
        <dbReference type="ARBA" id="ARBA00023002"/>
    </source>
</evidence>
<dbReference type="Pfam" id="PF01207">
    <property type="entry name" value="Dus"/>
    <property type="match status" value="1"/>
</dbReference>
<dbReference type="Gene3D" id="3.20.20.70">
    <property type="entry name" value="Aldolase class I"/>
    <property type="match status" value="1"/>
</dbReference>
<dbReference type="AlphaFoldDB" id="Q0IFC6"/>
<dbReference type="eggNOG" id="KOG2335">
    <property type="taxonomic scope" value="Eukaryota"/>
</dbReference>
<dbReference type="CDD" id="cd02801">
    <property type="entry name" value="DUS_like_FMN"/>
    <property type="match status" value="1"/>
</dbReference>
<dbReference type="PANTHER" id="PTHR11082:SF31">
    <property type="entry name" value="TRNA-DIHYDROURIDINE(20A_20B) SYNTHASE [NAD(P)+]-LIKE"/>
    <property type="match status" value="1"/>
</dbReference>
<evidence type="ECO:0000256" key="10">
    <source>
        <dbReference type="ARBA" id="ARBA00078338"/>
    </source>
</evidence>
<dbReference type="PaxDb" id="7159-AAEL005898-PA"/>
<dbReference type="GO" id="GO:0050660">
    <property type="term" value="F:flavin adenine dinucleotide binding"/>
    <property type="evidence" value="ECO:0007669"/>
    <property type="project" value="InterPro"/>
</dbReference>
<dbReference type="GO" id="GO:0102266">
    <property type="term" value="F:tRNA-dihydrouridine20a synthase activity"/>
    <property type="evidence" value="ECO:0007669"/>
    <property type="project" value="UniProtKB-ARBA"/>
</dbReference>
<reference evidence="12" key="3">
    <citation type="submission" date="2012-09" db="EMBL/GenBank/DDBJ databases">
        <authorList>
            <consortium name="VectorBase"/>
        </authorList>
    </citation>
    <scope>NUCLEOTIDE SEQUENCE</scope>
    <source>
        <strain evidence="12">Liverpool</strain>
    </source>
</reference>
<organism evidence="12 13">
    <name type="scientific">Aedes aegypti</name>
    <name type="common">Yellowfever mosquito</name>
    <name type="synonym">Culex aegypti</name>
    <dbReference type="NCBI Taxonomy" id="7159"/>
    <lineage>
        <taxon>Eukaryota</taxon>
        <taxon>Metazoa</taxon>
        <taxon>Ecdysozoa</taxon>
        <taxon>Arthropoda</taxon>
        <taxon>Hexapoda</taxon>
        <taxon>Insecta</taxon>
        <taxon>Pterygota</taxon>
        <taxon>Neoptera</taxon>
        <taxon>Endopterygota</taxon>
        <taxon>Diptera</taxon>
        <taxon>Nematocera</taxon>
        <taxon>Culicoidea</taxon>
        <taxon>Culicidae</taxon>
        <taxon>Culicinae</taxon>
        <taxon>Aedini</taxon>
        <taxon>Aedes</taxon>
        <taxon>Stegomyia</taxon>
    </lineage>
</organism>
<dbReference type="Proteomes" id="UP000682892">
    <property type="component" value="Chromosome 3"/>
</dbReference>
<keyword evidence="7" id="KW-0560">Oxidoreductase</keyword>
<keyword evidence="6" id="KW-0521">NADP</keyword>
<accession>Q0IFC6</accession>
<dbReference type="InterPro" id="IPR035587">
    <property type="entry name" value="DUS-like_FMN-bd"/>
</dbReference>
<evidence type="ECO:0000259" key="11">
    <source>
        <dbReference type="Pfam" id="PF01207"/>
    </source>
</evidence>
<dbReference type="PROSITE" id="PS01136">
    <property type="entry name" value="UPF0034"/>
    <property type="match status" value="1"/>
</dbReference>
<dbReference type="InterPro" id="IPR013785">
    <property type="entry name" value="Aldolase_TIM"/>
</dbReference>
<keyword evidence="5" id="KW-0819">tRNA processing</keyword>
<dbReference type="HOGENOM" id="CLU_013299_4_2_1"/>
<evidence type="ECO:0000256" key="3">
    <source>
        <dbReference type="ARBA" id="ARBA00022643"/>
    </source>
</evidence>
<dbReference type="PANTHER" id="PTHR11082">
    <property type="entry name" value="TRNA-DIHYDROURIDINE SYNTHASE"/>
    <property type="match status" value="1"/>
</dbReference>
<dbReference type="InterPro" id="IPR018517">
    <property type="entry name" value="tRNA_hU_synthase_CS"/>
</dbReference>
<dbReference type="GO" id="GO:0006397">
    <property type="term" value="P:mRNA processing"/>
    <property type="evidence" value="ECO:0007669"/>
    <property type="project" value="UniProtKB-KW"/>
</dbReference>
<evidence type="ECO:0000256" key="2">
    <source>
        <dbReference type="ARBA" id="ARBA00022630"/>
    </source>
</evidence>
<dbReference type="SUPFAM" id="SSF51395">
    <property type="entry name" value="FMN-linked oxidoreductases"/>
    <property type="match status" value="1"/>
</dbReference>
<reference evidence="12" key="2">
    <citation type="journal article" date="2007" name="Science">
        <title>Genome sequence of Aedes aegypti, a major arbovirus vector.</title>
        <authorList>
            <person name="Nene V."/>
            <person name="Wortman J.R."/>
            <person name="Lawson D."/>
            <person name="Haas B."/>
            <person name="Kodira C."/>
            <person name="Tu Z.J."/>
            <person name="Loftus B."/>
            <person name="Xi Z."/>
            <person name="Megy K."/>
            <person name="Grabherr M."/>
            <person name="Ren Q."/>
            <person name="Zdobnov E.M."/>
            <person name="Lobo N.F."/>
            <person name="Campbell K.S."/>
            <person name="Brown S.E."/>
            <person name="Bonaldo M.F."/>
            <person name="Zhu J."/>
            <person name="Sinkins S.P."/>
            <person name="Hogenkamp D.G."/>
            <person name="Amedeo P."/>
            <person name="Arensburger P."/>
            <person name="Atkinson P.W."/>
            <person name="Bidwell S."/>
            <person name="Biedler J."/>
            <person name="Birney E."/>
            <person name="Bruggner R.V."/>
            <person name="Costas J."/>
            <person name="Coy M.R."/>
            <person name="Crabtree J."/>
            <person name="Crawford M."/>
            <person name="Debruyn B."/>
            <person name="Decaprio D."/>
            <person name="Eiglmeier K."/>
            <person name="Eisenstadt E."/>
            <person name="El-Dorry H."/>
            <person name="Gelbart W.M."/>
            <person name="Gomes S.L."/>
            <person name="Hammond M."/>
            <person name="Hannick L.I."/>
            <person name="Hogan J.R."/>
            <person name="Holmes M.H."/>
            <person name="Jaffe D."/>
            <person name="Johnston J.S."/>
            <person name="Kennedy R.C."/>
            <person name="Koo H."/>
            <person name="Kravitz S."/>
            <person name="Kriventseva E.V."/>
            <person name="Kulp D."/>
            <person name="Labutti K."/>
            <person name="Lee E."/>
            <person name="Li S."/>
            <person name="Lovin D.D."/>
            <person name="Mao C."/>
            <person name="Mauceli E."/>
            <person name="Menck C.F."/>
            <person name="Miller J.R."/>
            <person name="Montgomery P."/>
            <person name="Mori A."/>
            <person name="Nascimento A.L."/>
            <person name="Naveira H.F."/>
            <person name="Nusbaum C."/>
            <person name="O'leary S."/>
            <person name="Orvis J."/>
            <person name="Pertea M."/>
            <person name="Quesneville H."/>
            <person name="Reidenbach K.R."/>
            <person name="Rogers Y.H."/>
            <person name="Roth C.W."/>
            <person name="Schneider J.R."/>
            <person name="Schatz M."/>
            <person name="Shumway M."/>
            <person name="Stanke M."/>
            <person name="Stinson E.O."/>
            <person name="Tubio J.M."/>
            <person name="Vanzee J.P."/>
            <person name="Verjovski-Almeida S."/>
            <person name="Werner D."/>
            <person name="White O."/>
            <person name="Wyder S."/>
            <person name="Zeng Q."/>
            <person name="Zhao Q."/>
            <person name="Zhao Y."/>
            <person name="Hill C.A."/>
            <person name="Raikhel A.S."/>
            <person name="Soares M.B."/>
            <person name="Knudson D.L."/>
            <person name="Lee N.H."/>
            <person name="Galagan J."/>
            <person name="Salzberg S.L."/>
            <person name="Paulsen I.T."/>
            <person name="Dimopoulos G."/>
            <person name="Collins F.H."/>
            <person name="Birren B."/>
            <person name="Fraser-Liggett C.M."/>
            <person name="Severson D.W."/>
        </authorList>
    </citation>
    <scope>NUCLEOTIDE SEQUENCE [LARGE SCALE GENOMIC DNA]</scope>
    <source>
        <strain evidence="12">Liverpool</strain>
    </source>
</reference>
<dbReference type="VEuPathDB" id="VectorBase:AAEL005898"/>
<evidence type="ECO:0000256" key="5">
    <source>
        <dbReference type="ARBA" id="ARBA00022694"/>
    </source>
</evidence>
<evidence type="ECO:0000256" key="1">
    <source>
        <dbReference type="ARBA" id="ARBA00001917"/>
    </source>
</evidence>
<evidence type="ECO:0000256" key="6">
    <source>
        <dbReference type="ARBA" id="ARBA00022857"/>
    </source>
</evidence>
<evidence type="ECO:0000313" key="12">
    <source>
        <dbReference type="EMBL" id="EAT42566.1"/>
    </source>
</evidence>
<keyword evidence="2" id="KW-0285">Flavoprotein</keyword>
<dbReference type="FunFam" id="3.20.20.70:FF:000159">
    <property type="entry name" value="tRNA-dihydrouridine synthase 4"/>
    <property type="match status" value="1"/>
</dbReference>
<comment type="cofactor">
    <cofactor evidence="1">
        <name>FMN</name>
        <dbReference type="ChEBI" id="CHEBI:58210"/>
    </cofactor>
</comment>
<protein>
    <recommendedName>
        <fullName evidence="9">tRNA-dihydrouridine(20a/20b) synthase [NAD(P)+]</fullName>
    </recommendedName>
    <alternativeName>
        <fullName evidence="10">tRNA-dihydrouridine synthase 4</fullName>
    </alternativeName>
</protein>
<keyword evidence="4" id="KW-0507">mRNA processing</keyword>
<gene>
    <name evidence="12" type="ORF">AaeL_AAEL005898</name>
</gene>
<dbReference type="PhylomeDB" id="Q0IFC6"/>
<dbReference type="OMA" id="QRPHHDI"/>
<dbReference type="GO" id="GO:0102267">
    <property type="term" value="F:tRNA-dihydrouridine20b synthase activity"/>
    <property type="evidence" value="ECO:0007669"/>
    <property type="project" value="UniProtKB-ARBA"/>
</dbReference>
<reference evidence="12" key="1">
    <citation type="submission" date="2005-10" db="EMBL/GenBank/DDBJ databases">
        <authorList>
            <person name="Loftus B.J."/>
            <person name="Nene V.M."/>
            <person name="Hannick L.I."/>
            <person name="Bidwell S."/>
            <person name="Haas B."/>
            <person name="Amedeo P."/>
            <person name="Orvis J."/>
            <person name="Wortman J.R."/>
            <person name="White O.R."/>
            <person name="Salzberg S."/>
            <person name="Shumway M."/>
            <person name="Koo H."/>
            <person name="Zhao Y."/>
            <person name="Holmes M."/>
            <person name="Miller J."/>
            <person name="Schatz M."/>
            <person name="Pop M."/>
            <person name="Pai G."/>
            <person name="Utterback T."/>
            <person name="Rogers Y.-H."/>
            <person name="Kravitz S."/>
            <person name="Fraser C.M."/>
        </authorList>
    </citation>
    <scope>NUCLEOTIDE SEQUENCE</scope>
    <source>
        <strain evidence="12">Liverpool</strain>
    </source>
</reference>